<reference evidence="6" key="1">
    <citation type="journal article" date="2022" name="Cell">
        <title>Repeat-based holocentromeres influence genome architecture and karyotype evolution.</title>
        <authorList>
            <person name="Hofstatter P.G."/>
            <person name="Thangavel G."/>
            <person name="Lux T."/>
            <person name="Neumann P."/>
            <person name="Vondrak T."/>
            <person name="Novak P."/>
            <person name="Zhang M."/>
            <person name="Costa L."/>
            <person name="Castellani M."/>
            <person name="Scott A."/>
            <person name="Toegelov H."/>
            <person name="Fuchs J."/>
            <person name="Mata-Sucre Y."/>
            <person name="Dias Y."/>
            <person name="Vanzela A.L.L."/>
            <person name="Huettel B."/>
            <person name="Almeida C.C.S."/>
            <person name="Simkova H."/>
            <person name="Souza G."/>
            <person name="Pedrosa-Harand A."/>
            <person name="Macas J."/>
            <person name="Mayer K.F.X."/>
            <person name="Houben A."/>
            <person name="Marques A."/>
        </authorList>
    </citation>
    <scope>NUCLEOTIDE SEQUENCE</scope>
    <source>
        <strain evidence="6">RhyBre1mFocal</strain>
    </source>
</reference>
<dbReference type="PANTHER" id="PTHR34835">
    <property type="entry name" value="OS07G0283600 PROTEIN-RELATED"/>
    <property type="match status" value="1"/>
</dbReference>
<evidence type="ECO:0000256" key="1">
    <source>
        <dbReference type="ARBA" id="ARBA00005234"/>
    </source>
</evidence>
<sequence>MTTKALSPPQRAEIMEFGFGGTLTLHPMLISRQLIVDMVKVYNPLSQCFKMGEMDVPITTQDVWCIMGLRDEGTKIDIEMRMPKHELIRIFEDPSQEQITFNSLMDRILRTDPCDPNFIRMFVILLVAGVLAPPQSKVIPYEYLNMVEDIPLIKKINWADFTVKILLSGLKRNVVDKERLQGSLIFIQLFYLEHVQMADDDEGIHFHPLMAKWDGERLQKREDYHREKGRFGGKIIVQLKCNEEKGKRVLYVLSDSSDEVQVLHVNTRTRKPETKRAKRSESQDTVTPDKIMETNTSNSNELSDESDPEGDKNDFGLNSEEMAAVNYVEHAALNKILVSNDARGMYLTARQMKSLSIDPKERGAVKWVHDEDTKYPRDIKIFTAAGKDFLNHDMRNGIQFCISLALKDDLELSTMYGSLDITNWPVEEIKAAPKQQDDSSCGLFVMKFIELWNGTIEITKFPKVVIY</sequence>
<feature type="region of interest" description="Disordered" evidence="4">
    <location>
        <begin position="264"/>
        <end position="316"/>
    </location>
</feature>
<keyword evidence="3" id="KW-0378">Hydrolase</keyword>
<evidence type="ECO:0000256" key="2">
    <source>
        <dbReference type="ARBA" id="ARBA00022670"/>
    </source>
</evidence>
<dbReference type="GO" id="GO:0008234">
    <property type="term" value="F:cysteine-type peptidase activity"/>
    <property type="evidence" value="ECO:0007669"/>
    <property type="project" value="InterPro"/>
</dbReference>
<keyword evidence="2" id="KW-0645">Protease</keyword>
<evidence type="ECO:0000256" key="3">
    <source>
        <dbReference type="ARBA" id="ARBA00022801"/>
    </source>
</evidence>
<dbReference type="InterPro" id="IPR003653">
    <property type="entry name" value="Peptidase_C48_C"/>
</dbReference>
<gene>
    <name evidence="6" type="ORF">LUZ63_017192</name>
</gene>
<feature type="domain" description="Ubiquitin-like protease family profile" evidence="5">
    <location>
        <begin position="420"/>
        <end position="451"/>
    </location>
</feature>
<evidence type="ECO:0000313" key="6">
    <source>
        <dbReference type="EMBL" id="KAJ1685802.1"/>
    </source>
</evidence>
<dbReference type="AlphaFoldDB" id="A0A9Q0C209"/>
<dbReference type="EMBL" id="JAMQYH010000005">
    <property type="protein sequence ID" value="KAJ1685802.1"/>
    <property type="molecule type" value="Genomic_DNA"/>
</dbReference>
<dbReference type="Pfam" id="PF02902">
    <property type="entry name" value="Peptidase_C48"/>
    <property type="match status" value="1"/>
</dbReference>
<dbReference type="OrthoDB" id="718119at2759"/>
<dbReference type="SUPFAM" id="SSF54001">
    <property type="entry name" value="Cysteine proteinases"/>
    <property type="match status" value="1"/>
</dbReference>
<accession>A0A9Q0C209</accession>
<evidence type="ECO:0000256" key="4">
    <source>
        <dbReference type="SAM" id="MobiDB-lite"/>
    </source>
</evidence>
<dbReference type="PANTHER" id="PTHR34835:SF34">
    <property type="entry name" value="OS08G0555500 PROTEIN"/>
    <property type="match status" value="1"/>
</dbReference>
<dbReference type="Proteomes" id="UP001151287">
    <property type="component" value="Unassembled WGS sequence"/>
</dbReference>
<comment type="similarity">
    <text evidence="1">Belongs to the peptidase C48 family.</text>
</comment>
<comment type="caution">
    <text evidence="6">The sequence shown here is derived from an EMBL/GenBank/DDBJ whole genome shotgun (WGS) entry which is preliminary data.</text>
</comment>
<dbReference type="Gene3D" id="3.40.395.10">
    <property type="entry name" value="Adenoviral Proteinase, Chain A"/>
    <property type="match status" value="1"/>
</dbReference>
<protein>
    <recommendedName>
        <fullName evidence="5">Ubiquitin-like protease family profile domain-containing protein</fullName>
    </recommendedName>
</protein>
<name>A0A9Q0C209_9POAL</name>
<organism evidence="6 7">
    <name type="scientific">Rhynchospora breviuscula</name>
    <dbReference type="NCBI Taxonomy" id="2022672"/>
    <lineage>
        <taxon>Eukaryota</taxon>
        <taxon>Viridiplantae</taxon>
        <taxon>Streptophyta</taxon>
        <taxon>Embryophyta</taxon>
        <taxon>Tracheophyta</taxon>
        <taxon>Spermatophyta</taxon>
        <taxon>Magnoliopsida</taxon>
        <taxon>Liliopsida</taxon>
        <taxon>Poales</taxon>
        <taxon>Cyperaceae</taxon>
        <taxon>Cyperoideae</taxon>
        <taxon>Rhynchosporeae</taxon>
        <taxon>Rhynchospora</taxon>
    </lineage>
</organism>
<dbReference type="InterPro" id="IPR038765">
    <property type="entry name" value="Papain-like_cys_pep_sf"/>
</dbReference>
<evidence type="ECO:0000259" key="5">
    <source>
        <dbReference type="Pfam" id="PF02902"/>
    </source>
</evidence>
<feature type="compositionally biased region" description="Basic and acidic residues" evidence="4">
    <location>
        <begin position="270"/>
        <end position="282"/>
    </location>
</feature>
<keyword evidence="7" id="KW-1185">Reference proteome</keyword>
<proteinExistence type="inferred from homology"/>
<evidence type="ECO:0000313" key="7">
    <source>
        <dbReference type="Proteomes" id="UP001151287"/>
    </source>
</evidence>
<dbReference type="GO" id="GO:0006508">
    <property type="term" value="P:proteolysis"/>
    <property type="evidence" value="ECO:0007669"/>
    <property type="project" value="UniProtKB-KW"/>
</dbReference>